<dbReference type="PANTHER" id="PTHR44757:SF2">
    <property type="entry name" value="BIOFILM ARCHITECTURE MAINTENANCE PROTEIN MBAA"/>
    <property type="match status" value="1"/>
</dbReference>
<comment type="caution">
    <text evidence="6">The sequence shown here is derived from an EMBL/GenBank/DDBJ whole genome shotgun (WGS) entry which is preliminary data.</text>
</comment>
<dbReference type="Proteomes" id="UP001178354">
    <property type="component" value="Unassembled WGS sequence"/>
</dbReference>
<organism evidence="6 7">
    <name type="scientific">Porticoccus litoralis</name>
    <dbReference type="NCBI Taxonomy" id="434086"/>
    <lineage>
        <taxon>Bacteria</taxon>
        <taxon>Pseudomonadati</taxon>
        <taxon>Pseudomonadota</taxon>
        <taxon>Gammaproteobacteria</taxon>
        <taxon>Cellvibrionales</taxon>
        <taxon>Porticoccaceae</taxon>
        <taxon>Porticoccus</taxon>
    </lineage>
</organism>
<reference evidence="6" key="1">
    <citation type="journal article" date="2010" name="Int. J. Syst. Evol. Microbiol.">
        <title>Porticoccus litoralis gen. nov., sp. nov., a gammaproteobacterium isolated from the Yellow Sea.</title>
        <authorList>
            <person name="Oh H.M."/>
            <person name="Kim H."/>
            <person name="Kim K.M."/>
            <person name="Min G.S."/>
            <person name="Cho J.C."/>
        </authorList>
    </citation>
    <scope>NUCLEOTIDE SEQUENCE</scope>
    <source>
        <strain evidence="6">DSM 25064</strain>
    </source>
</reference>
<dbReference type="SMART" id="SM00091">
    <property type="entry name" value="PAS"/>
    <property type="match status" value="1"/>
</dbReference>
<dbReference type="CDD" id="cd01948">
    <property type="entry name" value="EAL"/>
    <property type="match status" value="1"/>
</dbReference>
<dbReference type="InterPro" id="IPR013656">
    <property type="entry name" value="PAS_4"/>
</dbReference>
<feature type="transmembrane region" description="Helical" evidence="2">
    <location>
        <begin position="167"/>
        <end position="185"/>
    </location>
</feature>
<evidence type="ECO:0000313" key="6">
    <source>
        <dbReference type="EMBL" id="MDP1521084.1"/>
    </source>
</evidence>
<evidence type="ECO:0000256" key="1">
    <source>
        <dbReference type="ARBA" id="ARBA00001946"/>
    </source>
</evidence>
<dbReference type="Pfam" id="PF00563">
    <property type="entry name" value="EAL"/>
    <property type="match status" value="1"/>
</dbReference>
<sequence>MDTTEELAAQSTRFEIAQLLLERLPICIGVTAGFCLVQAFAWVSNLFSWHLIAWSIFSITLLIGSWLLVRRLSETYKFLGMNVRLVEDINNLAVVLSIAVGLIWSSASVIQFFAQSSDHWLYFSIIIGAAASSGILFNYNIRASLICVAMVMLPCTIQVYLSGHESGLYFTAFNLIYMATLYLVMIQLHQLLEKNVSLRMNSEESARKRAELSYLFEQHWQNAPLAAVQWDKNQRIIDWNPSAERLFGYSKQEVIGKQPDFFVPDSSREKSNTMWHALMRKNTDGNLSVHEVLDKSGAVKICEWHNTPLLKEGKLIGVASFVEDITSQVTAKEIIQRQATVDTLTSLPNRRRMMEELDCAISRSQRHKQFGAVIFLDLDHFKDINDTQGHHMGDLVLQYFAELLRKAVRTEDVVARFGGDEFVILVQDLGEKPQEARAKVLTIADKIMEMGKTACKQEGLEYEIEVSGGIVMFRGNHYSSNDLLKQADLAMYKVKNYGRKGFSFYDDSMAVEAEYRVTMIRELRQGIENGEFELHFQPLMNISGNLVFAEALLRWKRPSQRIVPAGEFIDFMSSLPMMTEVGVWVFDSVCAQIQTWKNEGHWRSDCAIFVNISPKQFEDEQFARQVKQTIKKYDINPQQLVLEITEESLINNLDRVHGQLMELIDFGLRIALDDFGTGYSSLAMLQKLPVQFVKLDREFINDLSSSKDTYSIVMAVIKLCHILSLEVIAEGVETEEQHTILKQLGCNYFQGYYFDKPMEAAAFTQLINKSESAEECEKSPHLKVVS</sequence>
<dbReference type="PROSITE" id="PS50883">
    <property type="entry name" value="EAL"/>
    <property type="match status" value="1"/>
</dbReference>
<dbReference type="PROSITE" id="PS50887">
    <property type="entry name" value="GGDEF"/>
    <property type="match status" value="1"/>
</dbReference>
<dbReference type="CDD" id="cd00130">
    <property type="entry name" value="PAS"/>
    <property type="match status" value="1"/>
</dbReference>
<feature type="transmembrane region" description="Helical" evidence="2">
    <location>
        <begin position="47"/>
        <end position="69"/>
    </location>
</feature>
<dbReference type="SMART" id="SM00052">
    <property type="entry name" value="EAL"/>
    <property type="match status" value="1"/>
</dbReference>
<keyword evidence="7" id="KW-1185">Reference proteome</keyword>
<dbReference type="SUPFAM" id="SSF141868">
    <property type="entry name" value="EAL domain-like"/>
    <property type="match status" value="1"/>
</dbReference>
<dbReference type="InterPro" id="IPR052155">
    <property type="entry name" value="Biofilm_reg_signaling"/>
</dbReference>
<dbReference type="SUPFAM" id="SSF55073">
    <property type="entry name" value="Nucleotide cyclase"/>
    <property type="match status" value="1"/>
</dbReference>
<evidence type="ECO:0000259" key="5">
    <source>
        <dbReference type="PROSITE" id="PS50887"/>
    </source>
</evidence>
<gene>
    <name evidence="6" type="ORF">Q8A57_08900</name>
</gene>
<dbReference type="InterPro" id="IPR029787">
    <property type="entry name" value="Nucleotide_cyclase"/>
</dbReference>
<dbReference type="AlphaFoldDB" id="A0AAW8B4E5"/>
<feature type="transmembrane region" description="Helical" evidence="2">
    <location>
        <begin position="20"/>
        <end position="41"/>
    </location>
</feature>
<dbReference type="InterPro" id="IPR035965">
    <property type="entry name" value="PAS-like_dom_sf"/>
</dbReference>
<dbReference type="SMART" id="SM00267">
    <property type="entry name" value="GGDEF"/>
    <property type="match status" value="1"/>
</dbReference>
<dbReference type="Gene3D" id="3.20.20.450">
    <property type="entry name" value="EAL domain"/>
    <property type="match status" value="1"/>
</dbReference>
<dbReference type="Pfam" id="PF08448">
    <property type="entry name" value="PAS_4"/>
    <property type="match status" value="1"/>
</dbReference>
<dbReference type="EMBL" id="JAUUUU010000004">
    <property type="protein sequence ID" value="MDP1521084.1"/>
    <property type="molecule type" value="Genomic_DNA"/>
</dbReference>
<feature type="domain" description="PAS" evidence="3">
    <location>
        <begin position="208"/>
        <end position="281"/>
    </location>
</feature>
<dbReference type="Gene3D" id="3.30.70.270">
    <property type="match status" value="1"/>
</dbReference>
<keyword evidence="2" id="KW-0472">Membrane</keyword>
<proteinExistence type="predicted"/>
<keyword evidence="2" id="KW-1133">Transmembrane helix</keyword>
<dbReference type="NCBIfam" id="TIGR00254">
    <property type="entry name" value="GGDEF"/>
    <property type="match status" value="1"/>
</dbReference>
<dbReference type="InterPro" id="IPR035919">
    <property type="entry name" value="EAL_sf"/>
</dbReference>
<evidence type="ECO:0000259" key="4">
    <source>
        <dbReference type="PROSITE" id="PS50883"/>
    </source>
</evidence>
<dbReference type="Gene3D" id="3.30.450.20">
    <property type="entry name" value="PAS domain"/>
    <property type="match status" value="1"/>
</dbReference>
<feature type="domain" description="GGDEF" evidence="5">
    <location>
        <begin position="369"/>
        <end position="507"/>
    </location>
</feature>
<dbReference type="InterPro" id="IPR000160">
    <property type="entry name" value="GGDEF_dom"/>
</dbReference>
<comment type="cofactor">
    <cofactor evidence="1">
        <name>Mg(2+)</name>
        <dbReference type="ChEBI" id="CHEBI:18420"/>
    </cofactor>
</comment>
<reference evidence="6" key="2">
    <citation type="submission" date="2023-08" db="EMBL/GenBank/DDBJ databases">
        <authorList>
            <person name="Luo J."/>
        </authorList>
    </citation>
    <scope>NUCLEOTIDE SEQUENCE</scope>
    <source>
        <strain evidence="6">DSM 25064</strain>
    </source>
</reference>
<protein>
    <submittedName>
        <fullName evidence="6">EAL domain-containing protein</fullName>
    </submittedName>
</protein>
<dbReference type="NCBIfam" id="TIGR00229">
    <property type="entry name" value="sensory_box"/>
    <property type="match status" value="1"/>
</dbReference>
<evidence type="ECO:0000259" key="3">
    <source>
        <dbReference type="PROSITE" id="PS50112"/>
    </source>
</evidence>
<dbReference type="InterPro" id="IPR000014">
    <property type="entry name" value="PAS"/>
</dbReference>
<dbReference type="InterPro" id="IPR043128">
    <property type="entry name" value="Rev_trsase/Diguanyl_cyclase"/>
</dbReference>
<feature type="domain" description="EAL" evidence="4">
    <location>
        <begin position="516"/>
        <end position="771"/>
    </location>
</feature>
<dbReference type="CDD" id="cd01949">
    <property type="entry name" value="GGDEF"/>
    <property type="match status" value="1"/>
</dbReference>
<evidence type="ECO:0000313" key="7">
    <source>
        <dbReference type="Proteomes" id="UP001178354"/>
    </source>
</evidence>
<dbReference type="SUPFAM" id="SSF55785">
    <property type="entry name" value="PYP-like sensor domain (PAS domain)"/>
    <property type="match status" value="1"/>
</dbReference>
<dbReference type="FunFam" id="3.30.70.270:FF:000001">
    <property type="entry name" value="Diguanylate cyclase domain protein"/>
    <property type="match status" value="1"/>
</dbReference>
<feature type="transmembrane region" description="Helical" evidence="2">
    <location>
        <begin position="89"/>
        <end position="114"/>
    </location>
</feature>
<dbReference type="RefSeq" id="WP_305170729.1">
    <property type="nucleotide sequence ID" value="NZ_JAUUUU010000004.1"/>
</dbReference>
<accession>A0AAW8B4E5</accession>
<dbReference type="GO" id="GO:0003824">
    <property type="term" value="F:catalytic activity"/>
    <property type="evidence" value="ECO:0007669"/>
    <property type="project" value="UniProtKB-ARBA"/>
</dbReference>
<keyword evidence="2" id="KW-0812">Transmembrane</keyword>
<feature type="transmembrane region" description="Helical" evidence="2">
    <location>
        <begin position="120"/>
        <end position="137"/>
    </location>
</feature>
<evidence type="ECO:0000256" key="2">
    <source>
        <dbReference type="SAM" id="Phobius"/>
    </source>
</evidence>
<dbReference type="InterPro" id="IPR001633">
    <property type="entry name" value="EAL_dom"/>
</dbReference>
<dbReference type="PANTHER" id="PTHR44757">
    <property type="entry name" value="DIGUANYLATE CYCLASE DGCP"/>
    <property type="match status" value="1"/>
</dbReference>
<dbReference type="PROSITE" id="PS50112">
    <property type="entry name" value="PAS"/>
    <property type="match status" value="1"/>
</dbReference>
<dbReference type="Pfam" id="PF00990">
    <property type="entry name" value="GGDEF"/>
    <property type="match status" value="1"/>
</dbReference>
<name>A0AAW8B4E5_9GAMM</name>